<dbReference type="Proteomes" id="UP001642501">
    <property type="component" value="Unassembled WGS sequence"/>
</dbReference>
<accession>A0ABP0DJS3</accession>
<gene>
    <name evidence="2" type="ORF">SEPCBS57363_003123</name>
</gene>
<feature type="region of interest" description="Disordered" evidence="1">
    <location>
        <begin position="245"/>
        <end position="309"/>
    </location>
</feature>
<organism evidence="2 3">
    <name type="scientific">Sporothrix epigloea</name>
    <dbReference type="NCBI Taxonomy" id="1892477"/>
    <lineage>
        <taxon>Eukaryota</taxon>
        <taxon>Fungi</taxon>
        <taxon>Dikarya</taxon>
        <taxon>Ascomycota</taxon>
        <taxon>Pezizomycotina</taxon>
        <taxon>Sordariomycetes</taxon>
        <taxon>Sordariomycetidae</taxon>
        <taxon>Ophiostomatales</taxon>
        <taxon>Ophiostomataceae</taxon>
        <taxon>Sporothrix</taxon>
    </lineage>
</organism>
<evidence type="ECO:0000313" key="2">
    <source>
        <dbReference type="EMBL" id="CAK7268500.1"/>
    </source>
</evidence>
<evidence type="ECO:0000313" key="3">
    <source>
        <dbReference type="Proteomes" id="UP001642501"/>
    </source>
</evidence>
<feature type="compositionally biased region" description="Basic residues" evidence="1">
    <location>
        <begin position="252"/>
        <end position="261"/>
    </location>
</feature>
<dbReference type="EMBL" id="CAWUOM010000047">
    <property type="protein sequence ID" value="CAK7268500.1"/>
    <property type="molecule type" value="Genomic_DNA"/>
</dbReference>
<name>A0ABP0DJS3_9PEZI</name>
<keyword evidence="3" id="KW-1185">Reference proteome</keyword>
<protein>
    <submittedName>
        <fullName evidence="2">Uncharacterized protein</fullName>
    </submittedName>
</protein>
<feature type="compositionally biased region" description="Polar residues" evidence="1">
    <location>
        <begin position="276"/>
        <end position="290"/>
    </location>
</feature>
<comment type="caution">
    <text evidence="2">The sequence shown here is derived from an EMBL/GenBank/DDBJ whole genome shotgun (WGS) entry which is preliminary data.</text>
</comment>
<sequence length="309" mass="36078">MTYIPILYGKESFFGWWRCIRNEIAKRPAVAFLDPENRAYNGWTIQHARKHYCGTEPPDLPENDQDSWQQKEYRQTMLFMARHELRAQQHYFDKQLLAIENIIDNTVARCCQRHYTIGMNVQSKIYALFFRVCPDENELMLILGAQYKEVMDACPTKVKPTGDPAFDAWIKKWETMISDQFEQDSQHILRRQWLIDFSLKFEASLPRLSAKVLDLVPQVTSNKRENILLLDQVIYWARWSRSVSMDKDKNGGSKKRPRGHAHTNPIKAESDDEGVSMNTSVPLIPMQSTSRSRDKRPRQNNQPGASSRP</sequence>
<feature type="compositionally biased region" description="Polar residues" evidence="1">
    <location>
        <begin position="299"/>
        <end position="309"/>
    </location>
</feature>
<evidence type="ECO:0000256" key="1">
    <source>
        <dbReference type="SAM" id="MobiDB-lite"/>
    </source>
</evidence>
<proteinExistence type="predicted"/>
<reference evidence="2 3" key="1">
    <citation type="submission" date="2024-01" db="EMBL/GenBank/DDBJ databases">
        <authorList>
            <person name="Allen C."/>
            <person name="Tagirdzhanova G."/>
        </authorList>
    </citation>
    <scope>NUCLEOTIDE SEQUENCE [LARGE SCALE GENOMIC DNA]</scope>
    <source>
        <strain evidence="2 3">CBS 573.63</strain>
    </source>
</reference>